<dbReference type="AlphaFoldDB" id="A0A9P1FZQ8"/>
<name>A0A9P1FZQ8_9DINO</name>
<feature type="non-terminal residue" evidence="2">
    <location>
        <position position="1"/>
    </location>
</feature>
<protein>
    <submittedName>
        <fullName evidence="2">Uncharacterized protein</fullName>
    </submittedName>
</protein>
<feature type="region of interest" description="Disordered" evidence="1">
    <location>
        <begin position="538"/>
        <end position="572"/>
    </location>
</feature>
<dbReference type="EMBL" id="CAMXCT030001734">
    <property type="protein sequence ID" value="CAL4779912.1"/>
    <property type="molecule type" value="Genomic_DNA"/>
</dbReference>
<feature type="compositionally biased region" description="Basic and acidic residues" evidence="1">
    <location>
        <begin position="538"/>
        <end position="562"/>
    </location>
</feature>
<feature type="compositionally biased region" description="Polar residues" evidence="1">
    <location>
        <begin position="701"/>
        <end position="711"/>
    </location>
</feature>
<proteinExistence type="predicted"/>
<dbReference type="EMBL" id="CAMXCT020001734">
    <property type="protein sequence ID" value="CAL1145975.1"/>
    <property type="molecule type" value="Genomic_DNA"/>
</dbReference>
<evidence type="ECO:0000256" key="1">
    <source>
        <dbReference type="SAM" id="MobiDB-lite"/>
    </source>
</evidence>
<gene>
    <name evidence="2" type="ORF">C1SCF055_LOCUS19417</name>
</gene>
<dbReference type="EMBL" id="CAMXCT010001734">
    <property type="protein sequence ID" value="CAI3992600.1"/>
    <property type="molecule type" value="Genomic_DNA"/>
</dbReference>
<reference evidence="3" key="2">
    <citation type="submission" date="2024-04" db="EMBL/GenBank/DDBJ databases">
        <authorList>
            <person name="Chen Y."/>
            <person name="Shah S."/>
            <person name="Dougan E. K."/>
            <person name="Thang M."/>
            <person name="Chan C."/>
        </authorList>
    </citation>
    <scope>NUCLEOTIDE SEQUENCE [LARGE SCALE GENOMIC DNA]</scope>
</reference>
<comment type="caution">
    <text evidence="2">The sequence shown here is derived from an EMBL/GenBank/DDBJ whole genome shotgun (WGS) entry which is preliminary data.</text>
</comment>
<feature type="region of interest" description="Disordered" evidence="1">
    <location>
        <begin position="880"/>
        <end position="910"/>
    </location>
</feature>
<evidence type="ECO:0000313" key="4">
    <source>
        <dbReference type="Proteomes" id="UP001152797"/>
    </source>
</evidence>
<feature type="region of interest" description="Disordered" evidence="1">
    <location>
        <begin position="800"/>
        <end position="845"/>
    </location>
</feature>
<organism evidence="2">
    <name type="scientific">Cladocopium goreaui</name>
    <dbReference type="NCBI Taxonomy" id="2562237"/>
    <lineage>
        <taxon>Eukaryota</taxon>
        <taxon>Sar</taxon>
        <taxon>Alveolata</taxon>
        <taxon>Dinophyceae</taxon>
        <taxon>Suessiales</taxon>
        <taxon>Symbiodiniaceae</taxon>
        <taxon>Cladocopium</taxon>
    </lineage>
</organism>
<sequence length="1043" mass="116204">PELWDNPDVNVHALIEANDTDELLDPTHDGYVMFGAPNASGWGGIVYGGCQAGREVPTSGVWITIPETAVPRTSTLRWQVAQSRHREIMAIGEIFLELLQPIAEEHTIVQLEAGACWQMLRKDKDSKKDFNPAGVLPSLAPRQKTVTIQPILRIKVSTHLPPAGSKPPDGQTEQDGALTKSCFLSESEHDEMPEMFSLSTSSIVSYPALQITGSEWGGPASSLLQEDLVRNQRLKHQLSQLRLSDFFDVHGGPHFKLLSIAFAAKQNRDVGSTFGSTGDLHASVDVSTLQRHMDEMDEMALDERTGMLGSSKAFLAASEARAKDMLMTREKAEALLRKVNDQERLRTADVNQRRLGRLFAEISAFETVLPNDIDIKDIMPTDSLEEEENTAKQLTERQNAFLADEKFVEGSQMSWLFTQTEVLLITRCMQRWSNSTQAAHGAVVTAGMDRPTFCRMLLDLELVGEKVPYFWAVCLFDSLALPMRLCPDVEHAAVAPVLHVVNRFRLISVLDVIIRQYFEAKTREDFLQSLKKYAKKLKASDPGDSKRDSLDAQGMKHTEPSRKGQGQGPKKADKDIFNLARDRLISAMLIEPEVLHVVYCFQHQFRILFNCYAPKGHMQFTELWQFCVDFQLTPRFIPEQQLRRAYEAAECFLVLAPRLVRKPPRASKARGKAKDGKGRSKAASSPIPPAPGTERERLHSTDSAVSSTLSENEQHECETVFGANAFVETLCRVAFLYLGFYGSTLQQSTSSYFKVTWLVSYLRRMSCLMLDNPPEMPDPEAASGAAALVTQLPGLWDDFSEDPGGQSLLQPHPGPGNRKPLRRQSRQQSMAPSLKPSKQTRDAALSLKKQKTMSNIREAVKNLGRAALVVKKMAETQQLSGVVPRKLDDSSSEEDIPQPSPSKLTLSNNETKERIAALTTRMAVSFHKPKKQKKTNTNDMPVEELFKVEAGKPAVVNGICQLCGRSREDTRLGNPACRGCSIVDSIHLQAHPFARLLSLDSNPYGNAKVLRPRAKAHTGERLRPAFRLPEVELPRIESQALLD</sequence>
<accession>A0A9P1FZQ8</accession>
<dbReference type="Proteomes" id="UP001152797">
    <property type="component" value="Unassembled WGS sequence"/>
</dbReference>
<keyword evidence="4" id="KW-1185">Reference proteome</keyword>
<evidence type="ECO:0000313" key="3">
    <source>
        <dbReference type="EMBL" id="CAL1145975.1"/>
    </source>
</evidence>
<reference evidence="2" key="1">
    <citation type="submission" date="2022-10" db="EMBL/GenBank/DDBJ databases">
        <authorList>
            <person name="Chen Y."/>
            <person name="Dougan E. K."/>
            <person name="Chan C."/>
            <person name="Rhodes N."/>
            <person name="Thang M."/>
        </authorList>
    </citation>
    <scope>NUCLEOTIDE SEQUENCE</scope>
</reference>
<evidence type="ECO:0000313" key="2">
    <source>
        <dbReference type="EMBL" id="CAI3992600.1"/>
    </source>
</evidence>
<feature type="region of interest" description="Disordered" evidence="1">
    <location>
        <begin position="664"/>
        <end position="711"/>
    </location>
</feature>
<dbReference type="OrthoDB" id="444363at2759"/>